<dbReference type="GO" id="GO:0016020">
    <property type="term" value="C:membrane"/>
    <property type="evidence" value="ECO:0007669"/>
    <property type="project" value="UniProtKB-SubCell"/>
</dbReference>
<dbReference type="AlphaFoldDB" id="A0A174IW86"/>
<sequence>MAIPKKSSILSAAQESIRKNLKFATLSFLFIIAYVNVFQKVFGAENSIVGVIFTIMMSASMARDLTSTPFKHLLAQSAVLVLMAAAACLVVTLNPWIALPINFIMIFLILYLYTYEYSGHLYFPYILSYLFLIFISPSSPEQLPKRIMAMVTGAVCIILYQLVMGRNRAAETVSDVLLTLIGEAKQYISCLLSGSGTPESLEDVRKNIRRLSRMVYDRRRKELCISDANFAVVDSGRGLEHLLILLSQTEHPEKYQDMLEKTLVQLDHFEAYVNMKTTAPHLIARDDFITDAKDLHQAEFYDSLEYIRNHLVHMADPEKKSNFRPTLLSLSIRIKAALKISKVRVVYALRVALLLSLATLLVESLNLPHGKWLLFTLASVSLPYADDVGQKAGKRFFATVAGGVFSVILYSLVPSPAGRTVIMMLSGYLSFYFSDYTGTFACSTIGALGGAVFMNAFGWAPVGRMLLIRLAYVLAGIVIAYAANCLLFPYHRSTATETLLKKYDYASRLLSKICRQGVTDTQFYYHLVIQSQLIEEKLYQNTSGEERELLHDKISECRALVRAAHRSYPQREGLISQ</sequence>
<keyword evidence="4 5" id="KW-0472">Membrane</keyword>
<feature type="transmembrane region" description="Helical" evidence="5">
    <location>
        <begin position="345"/>
        <end position="362"/>
    </location>
</feature>
<dbReference type="InterPro" id="IPR049453">
    <property type="entry name" value="Memb_transporter_dom"/>
</dbReference>
<feature type="domain" description="Integral membrane bound transporter" evidence="6">
    <location>
        <begin position="357"/>
        <end position="481"/>
    </location>
</feature>
<evidence type="ECO:0000313" key="7">
    <source>
        <dbReference type="EMBL" id="CUO91664.1"/>
    </source>
</evidence>
<feature type="transmembrane region" description="Helical" evidence="5">
    <location>
        <begin position="48"/>
        <end position="66"/>
    </location>
</feature>
<evidence type="ECO:0000259" key="6">
    <source>
        <dbReference type="Pfam" id="PF13515"/>
    </source>
</evidence>
<evidence type="ECO:0000256" key="2">
    <source>
        <dbReference type="ARBA" id="ARBA00022692"/>
    </source>
</evidence>
<reference evidence="7 8" key="1">
    <citation type="submission" date="2015-09" db="EMBL/GenBank/DDBJ databases">
        <authorList>
            <consortium name="Pathogen Informatics"/>
        </authorList>
    </citation>
    <scope>NUCLEOTIDE SEQUENCE [LARGE SCALE GENOMIC DNA]</scope>
    <source>
        <strain evidence="7 8">2789STDY5608850</strain>
    </source>
</reference>
<proteinExistence type="predicted"/>
<evidence type="ECO:0000256" key="5">
    <source>
        <dbReference type="SAM" id="Phobius"/>
    </source>
</evidence>
<gene>
    <name evidence="7" type="ORF">ERS852407_04390</name>
</gene>
<organism evidence="7 8">
    <name type="scientific">Hungatella hathewayi</name>
    <dbReference type="NCBI Taxonomy" id="154046"/>
    <lineage>
        <taxon>Bacteria</taxon>
        <taxon>Bacillati</taxon>
        <taxon>Bacillota</taxon>
        <taxon>Clostridia</taxon>
        <taxon>Lachnospirales</taxon>
        <taxon>Lachnospiraceae</taxon>
        <taxon>Hungatella</taxon>
    </lineage>
</organism>
<feature type="transmembrane region" description="Helical" evidence="5">
    <location>
        <begin position="73"/>
        <end position="93"/>
    </location>
</feature>
<keyword evidence="3 5" id="KW-1133">Transmembrane helix</keyword>
<feature type="transmembrane region" description="Helical" evidence="5">
    <location>
        <begin position="433"/>
        <end position="454"/>
    </location>
</feature>
<accession>A0A174IW86</accession>
<feature type="transmembrane region" description="Helical" evidence="5">
    <location>
        <begin position="21"/>
        <end position="42"/>
    </location>
</feature>
<evidence type="ECO:0000256" key="4">
    <source>
        <dbReference type="ARBA" id="ARBA00023136"/>
    </source>
</evidence>
<evidence type="ECO:0000256" key="1">
    <source>
        <dbReference type="ARBA" id="ARBA00004141"/>
    </source>
</evidence>
<comment type="subcellular location">
    <subcellularLocation>
        <location evidence="1">Membrane</location>
        <topology evidence="1">Multi-pass membrane protein</topology>
    </subcellularLocation>
</comment>
<feature type="transmembrane region" description="Helical" evidence="5">
    <location>
        <begin position="146"/>
        <end position="163"/>
    </location>
</feature>
<feature type="transmembrane region" description="Helical" evidence="5">
    <location>
        <begin position="122"/>
        <end position="140"/>
    </location>
</feature>
<dbReference type="EMBL" id="CYZE01000014">
    <property type="protein sequence ID" value="CUO91664.1"/>
    <property type="molecule type" value="Genomic_DNA"/>
</dbReference>
<evidence type="ECO:0000256" key="3">
    <source>
        <dbReference type="ARBA" id="ARBA00022989"/>
    </source>
</evidence>
<feature type="transmembrane region" description="Helical" evidence="5">
    <location>
        <begin position="466"/>
        <end position="490"/>
    </location>
</feature>
<keyword evidence="2 5" id="KW-0812">Transmembrane</keyword>
<feature type="transmembrane region" description="Helical" evidence="5">
    <location>
        <begin position="99"/>
        <end position="115"/>
    </location>
</feature>
<evidence type="ECO:0000313" key="8">
    <source>
        <dbReference type="Proteomes" id="UP000095651"/>
    </source>
</evidence>
<dbReference type="Pfam" id="PF13515">
    <property type="entry name" value="FUSC_2"/>
    <property type="match status" value="1"/>
</dbReference>
<name>A0A174IW86_9FIRM</name>
<dbReference type="RefSeq" id="WP_055658364.1">
    <property type="nucleotide sequence ID" value="NZ_CABIXC010000014.1"/>
</dbReference>
<feature type="transmembrane region" description="Helical" evidence="5">
    <location>
        <begin position="396"/>
        <end position="413"/>
    </location>
</feature>
<dbReference type="Proteomes" id="UP000095651">
    <property type="component" value="Unassembled WGS sequence"/>
</dbReference>
<protein>
    <submittedName>
        <fullName evidence="7">Membrane protein</fullName>
    </submittedName>
</protein>